<dbReference type="SUPFAM" id="SSF53474">
    <property type="entry name" value="alpha/beta-Hydrolases"/>
    <property type="match status" value="1"/>
</dbReference>
<sequence length="324" mass="35047">MKLVKALLVAILWIAAGCAHAQSGHDMAAHVEVHQIPSLTLSDSQMLTGDRHGEPVIVAGILRLAKHSGKQPVVVLIHGSSGIGANIEMWERVFNENGIGTFAIDGFTGRGIRSTSNDQSQLGRLNFVLDAYRALDILARDPRVDPDRIVLMGFSRGGQATLYAAMTRLNRMWNTSGVRFRAYMPFYPDCMTRYRDDTDVEGPIREFHGADDDYDPAPACAAYIGRLREAGKDATMTVFPHASHAFDVPYAMPTVVAKGAQTVRACRIVENTSGELINQATGAPFSFHDECVQSDPHVGGDGQARDAAISGVLAYLKTLFGSGS</sequence>
<dbReference type="Gene3D" id="3.40.50.1820">
    <property type="entry name" value="alpha/beta hydrolase"/>
    <property type="match status" value="1"/>
</dbReference>
<organism evidence="4 5">
    <name type="scientific">Paraburkholderia phenoliruptrix</name>
    <dbReference type="NCBI Taxonomy" id="252970"/>
    <lineage>
        <taxon>Bacteria</taxon>
        <taxon>Pseudomonadati</taxon>
        <taxon>Pseudomonadota</taxon>
        <taxon>Betaproteobacteria</taxon>
        <taxon>Burkholderiales</taxon>
        <taxon>Burkholderiaceae</taxon>
        <taxon>Paraburkholderia</taxon>
    </lineage>
</organism>
<name>A0ABV3W7Q9_9BURK</name>
<gene>
    <name evidence="4" type="ORF">AB3X84_04400</name>
</gene>
<protein>
    <submittedName>
        <fullName evidence="4">Dienelactone hydrolase family protein</fullName>
        <ecNumber evidence="4">3.1.-.-</ecNumber>
    </submittedName>
</protein>
<feature type="chain" id="PRO_5047301565" evidence="2">
    <location>
        <begin position="22"/>
        <end position="324"/>
    </location>
</feature>
<evidence type="ECO:0000256" key="2">
    <source>
        <dbReference type="SAM" id="SignalP"/>
    </source>
</evidence>
<dbReference type="InterPro" id="IPR002925">
    <property type="entry name" value="Dienelactn_hydro"/>
</dbReference>
<accession>A0ABV3W7Q9</accession>
<proteinExistence type="predicted"/>
<keyword evidence="1 4" id="KW-0378">Hydrolase</keyword>
<dbReference type="RefSeq" id="WP_368608062.1">
    <property type="nucleotide sequence ID" value="NZ_CP168530.1"/>
</dbReference>
<dbReference type="PANTHER" id="PTHR22946">
    <property type="entry name" value="DIENELACTONE HYDROLASE DOMAIN-CONTAINING PROTEIN-RELATED"/>
    <property type="match status" value="1"/>
</dbReference>
<keyword evidence="5" id="KW-1185">Reference proteome</keyword>
<feature type="domain" description="Dienelactone hydrolase" evidence="3">
    <location>
        <begin position="62"/>
        <end position="252"/>
    </location>
</feature>
<reference evidence="4 5" key="1">
    <citation type="submission" date="2024-07" db="EMBL/GenBank/DDBJ databases">
        <title>A survey of Mimosa microsymbionts across Brazilian biomes reveals a high diversity of Paraburkholderia nodulating endemic species, but also that Cupriavidus is common as a symbiont of widespread species.</title>
        <authorList>
            <person name="Rouws L."/>
            <person name="Barauna A."/>
            <person name="Beukes C."/>
            <person name="Rouws J.R.C."/>
            <person name="De Faria S.M."/>
            <person name="Gross E."/>
            <person name="Bueno Dos Reis Junior F."/>
            <person name="Simon M.F."/>
            <person name="Maluk M."/>
            <person name="Odee D.W."/>
            <person name="Kenicer G."/>
            <person name="Young J.P.W."/>
            <person name="Reis V.M."/>
            <person name="Zilli J."/>
            <person name="James E.K."/>
        </authorList>
    </citation>
    <scope>NUCLEOTIDE SEQUENCE [LARGE SCALE GENOMIC DNA]</scope>
    <source>
        <strain evidence="4 5">BR14375</strain>
    </source>
</reference>
<dbReference type="InterPro" id="IPR050261">
    <property type="entry name" value="FrsA_esterase"/>
</dbReference>
<evidence type="ECO:0000313" key="5">
    <source>
        <dbReference type="Proteomes" id="UP001558535"/>
    </source>
</evidence>
<evidence type="ECO:0000259" key="3">
    <source>
        <dbReference type="Pfam" id="PF01738"/>
    </source>
</evidence>
<dbReference type="GO" id="GO:0016787">
    <property type="term" value="F:hydrolase activity"/>
    <property type="evidence" value="ECO:0007669"/>
    <property type="project" value="UniProtKB-KW"/>
</dbReference>
<keyword evidence="2" id="KW-0732">Signal</keyword>
<dbReference type="Proteomes" id="UP001558535">
    <property type="component" value="Unassembled WGS sequence"/>
</dbReference>
<dbReference type="PROSITE" id="PS51257">
    <property type="entry name" value="PROKAR_LIPOPROTEIN"/>
    <property type="match status" value="1"/>
</dbReference>
<dbReference type="Pfam" id="PF01738">
    <property type="entry name" value="DLH"/>
    <property type="match status" value="1"/>
</dbReference>
<dbReference type="InterPro" id="IPR029058">
    <property type="entry name" value="AB_hydrolase_fold"/>
</dbReference>
<dbReference type="EC" id="3.1.-.-" evidence="4"/>
<dbReference type="EMBL" id="JBFPKE010000001">
    <property type="protein sequence ID" value="MEX3749246.1"/>
    <property type="molecule type" value="Genomic_DNA"/>
</dbReference>
<evidence type="ECO:0000313" key="4">
    <source>
        <dbReference type="EMBL" id="MEX3749246.1"/>
    </source>
</evidence>
<dbReference type="PANTHER" id="PTHR22946:SF9">
    <property type="entry name" value="POLYKETIDE TRANSFERASE AF380"/>
    <property type="match status" value="1"/>
</dbReference>
<feature type="signal peptide" evidence="2">
    <location>
        <begin position="1"/>
        <end position="21"/>
    </location>
</feature>
<evidence type="ECO:0000256" key="1">
    <source>
        <dbReference type="ARBA" id="ARBA00022801"/>
    </source>
</evidence>
<comment type="caution">
    <text evidence="4">The sequence shown here is derived from an EMBL/GenBank/DDBJ whole genome shotgun (WGS) entry which is preliminary data.</text>
</comment>